<evidence type="ECO:0000313" key="5">
    <source>
        <dbReference type="EMBL" id="GCC31673.1"/>
    </source>
</evidence>
<gene>
    <name evidence="5" type="ORF">chiPu_0010133</name>
</gene>
<feature type="domain" description="Ras-associating" evidence="3">
    <location>
        <begin position="949"/>
        <end position="1052"/>
    </location>
</feature>
<dbReference type="InterPro" id="IPR036770">
    <property type="entry name" value="Ankyrin_rpt-contain_sf"/>
</dbReference>
<dbReference type="PROSITE" id="PS50297">
    <property type="entry name" value="ANK_REP_REGION"/>
    <property type="match status" value="1"/>
</dbReference>
<feature type="region of interest" description="Disordered" evidence="2">
    <location>
        <begin position="860"/>
        <end position="892"/>
    </location>
</feature>
<dbReference type="InterPro" id="IPR039269">
    <property type="entry name" value="ANKFN1"/>
</dbReference>
<organism evidence="5 6">
    <name type="scientific">Chiloscyllium punctatum</name>
    <name type="common">Brownbanded bambooshark</name>
    <name type="synonym">Hemiscyllium punctatum</name>
    <dbReference type="NCBI Taxonomy" id="137246"/>
    <lineage>
        <taxon>Eukaryota</taxon>
        <taxon>Metazoa</taxon>
        <taxon>Chordata</taxon>
        <taxon>Craniata</taxon>
        <taxon>Vertebrata</taxon>
        <taxon>Chondrichthyes</taxon>
        <taxon>Elasmobranchii</taxon>
        <taxon>Galeomorphii</taxon>
        <taxon>Galeoidea</taxon>
        <taxon>Orectolobiformes</taxon>
        <taxon>Hemiscylliidae</taxon>
        <taxon>Chiloscyllium</taxon>
    </lineage>
</organism>
<evidence type="ECO:0000259" key="4">
    <source>
        <dbReference type="PROSITE" id="PS50853"/>
    </source>
</evidence>
<dbReference type="InterPro" id="IPR013783">
    <property type="entry name" value="Ig-like_fold"/>
</dbReference>
<dbReference type="Pfam" id="PF00041">
    <property type="entry name" value="fn3"/>
    <property type="match status" value="1"/>
</dbReference>
<dbReference type="Gene3D" id="1.25.40.20">
    <property type="entry name" value="Ankyrin repeat-containing domain"/>
    <property type="match status" value="1"/>
</dbReference>
<dbReference type="GO" id="GO:0007165">
    <property type="term" value="P:signal transduction"/>
    <property type="evidence" value="ECO:0007669"/>
    <property type="project" value="InterPro"/>
</dbReference>
<dbReference type="OrthoDB" id="2428204at2759"/>
<dbReference type="GO" id="GO:0000132">
    <property type="term" value="P:establishment of mitotic spindle orientation"/>
    <property type="evidence" value="ECO:0007669"/>
    <property type="project" value="TreeGrafter"/>
</dbReference>
<accession>A0A401SMS4</accession>
<dbReference type="SMART" id="SM00248">
    <property type="entry name" value="ANK"/>
    <property type="match status" value="2"/>
</dbReference>
<dbReference type="PANTHER" id="PTHR21437:SF2">
    <property type="entry name" value="ANKYRIN REPEAT AND FIBRONECTIN TYPE-III DOMAIN-CONTAINING PROTEIN 1-LIKE"/>
    <property type="match status" value="1"/>
</dbReference>
<evidence type="ECO:0000259" key="3">
    <source>
        <dbReference type="PROSITE" id="PS50200"/>
    </source>
</evidence>
<dbReference type="InterPro" id="IPR000159">
    <property type="entry name" value="RA_dom"/>
</dbReference>
<dbReference type="OMA" id="CPPMFAS"/>
<dbReference type="Pfam" id="PF13637">
    <property type="entry name" value="Ank_4"/>
    <property type="match status" value="1"/>
</dbReference>
<name>A0A401SMS4_CHIPU</name>
<dbReference type="InterPro" id="IPR002110">
    <property type="entry name" value="Ankyrin_rpt"/>
</dbReference>
<dbReference type="EMBL" id="BEZZ01000381">
    <property type="protein sequence ID" value="GCC31673.1"/>
    <property type="molecule type" value="Genomic_DNA"/>
</dbReference>
<feature type="compositionally biased region" description="Basic and acidic residues" evidence="2">
    <location>
        <begin position="873"/>
        <end position="885"/>
    </location>
</feature>
<dbReference type="SMART" id="SM00060">
    <property type="entry name" value="FN3"/>
    <property type="match status" value="1"/>
</dbReference>
<evidence type="ECO:0000313" key="6">
    <source>
        <dbReference type="Proteomes" id="UP000287033"/>
    </source>
</evidence>
<dbReference type="Gene3D" id="2.60.40.10">
    <property type="entry name" value="Immunoglobulins"/>
    <property type="match status" value="1"/>
</dbReference>
<sequence>MNSSWQSLGSADKKDSLQKRYFCVFCPIREALIKKLESSKLKLTQRFCHKERFSQHESAVNEQFLSHPRPRSLSLDWSSSPKMTQQMRDLQLIHGKKLVSPSSPNAAKRLYRNLSGKFKVNYTSFDETNLIGRNEKNKQRKSCVNFHSNEAVFEAVEQQDLDAVQMLLNLYSTEELDLNTPNSEGLMPLDIAIMTNNVPMAKMLLQAGAKESPHFVSLESRALHLATLVRESEQRVSELTTQVLNETPNANYTDKEKQLKAWEWHYRLFKRMKAGFEHARAPEAPTHVQLSVASSTSLQVTFHEPLSVNSAVVTKYKVEWSTSHIFSSITGEALLDDMKTLLYTMTGLITGISYYVRVSAYNMKGWGPPQISTPACATPSNWRQCNGKEVKHSGQTEALDVLLNQIKNNRQHCLCHENSKIHLQGRKHSMSKSLKHLFQSTSKFVKTLKRGLYLTVIFYKDNDIIVTHEEQIPVVEMDDSYSSSLMQDFLWFTKVSCMWEDSRWLSQCMCPSLSSCSSVLQARHKMLVAVAQLQGLLGTQNLGQVYFEPIKDKHGNVLIMTLKELGTYQSLENVRWIPLSKFQTQRKSLSSSEDPTALDMLLLTLHEKLAYHRRSNQALSPGLYLGYLKLCSSVDQIHVLVPQKLPNVLCHIKIRNNHNVSRDEWEWLQNLSALDETNLTDPNERCSQILFQRELRIAISELVNQIGISLEQAKNFRLYSQEVLDFADNLSFLLLLPPSDDVCTAPGQNKPNPLHFSTYDKAFISQYCQVSALLELDLLLSQQALREAFSDSEVVAAKQRHQQIQDFIQQMEEIWRDMRWIMDVLQYARYKQPPGGIRLTLLMDFTTDIKKDNLQSVSADLDYLPSPMPSPETNRKHPTDSHGVSDEEGSSEPLTAAKDLVTVYMMVLLMFFKHMNSNPNKSQDSADWINPPQESVQKEEQIYEGNKPHSVSLRVYPQYNTGLSKEISVKLHVTGSTSAREIVKLVIRETNETAMKMSGDKDAQFYRDDQLDHFGLVLSMDNTEKWLHDDFLPLSLQNPWTKGRLYVRIKEYSPLSLQYGKATAV</sequence>
<dbReference type="GO" id="GO:0061172">
    <property type="term" value="P:regulation of establishment of bipolar cell polarity"/>
    <property type="evidence" value="ECO:0007669"/>
    <property type="project" value="TreeGrafter"/>
</dbReference>
<comment type="caution">
    <text evidence="5">The sequence shown here is derived from an EMBL/GenBank/DDBJ whole genome shotgun (WGS) entry which is preliminary data.</text>
</comment>
<dbReference type="PANTHER" id="PTHR21437">
    <property type="entry name" value="WIDE AWAKE"/>
    <property type="match status" value="1"/>
</dbReference>
<dbReference type="STRING" id="137246.A0A401SMS4"/>
<dbReference type="PROSITE" id="PS50088">
    <property type="entry name" value="ANK_REPEAT"/>
    <property type="match status" value="1"/>
</dbReference>
<dbReference type="Proteomes" id="UP000287033">
    <property type="component" value="Unassembled WGS sequence"/>
</dbReference>
<dbReference type="InterPro" id="IPR036116">
    <property type="entry name" value="FN3_sf"/>
</dbReference>
<dbReference type="AlphaFoldDB" id="A0A401SMS4"/>
<dbReference type="SUPFAM" id="SSF48403">
    <property type="entry name" value="Ankyrin repeat"/>
    <property type="match status" value="1"/>
</dbReference>
<keyword evidence="1" id="KW-0040">ANK repeat</keyword>
<dbReference type="GO" id="GO:0005819">
    <property type="term" value="C:spindle"/>
    <property type="evidence" value="ECO:0007669"/>
    <property type="project" value="TreeGrafter"/>
</dbReference>
<evidence type="ECO:0000256" key="1">
    <source>
        <dbReference type="PROSITE-ProRule" id="PRU00023"/>
    </source>
</evidence>
<dbReference type="SUPFAM" id="SSF49265">
    <property type="entry name" value="Fibronectin type III"/>
    <property type="match status" value="1"/>
</dbReference>
<dbReference type="CDD" id="cd00063">
    <property type="entry name" value="FN3"/>
    <property type="match status" value="1"/>
</dbReference>
<protein>
    <recommendedName>
        <fullName evidence="7">Fibronectin type-III domain-containing protein</fullName>
    </recommendedName>
</protein>
<reference evidence="5 6" key="1">
    <citation type="journal article" date="2018" name="Nat. Ecol. Evol.">
        <title>Shark genomes provide insights into elasmobranch evolution and the origin of vertebrates.</title>
        <authorList>
            <person name="Hara Y"/>
            <person name="Yamaguchi K"/>
            <person name="Onimaru K"/>
            <person name="Kadota M"/>
            <person name="Koyanagi M"/>
            <person name="Keeley SD"/>
            <person name="Tatsumi K"/>
            <person name="Tanaka K"/>
            <person name="Motone F"/>
            <person name="Kageyama Y"/>
            <person name="Nozu R"/>
            <person name="Adachi N"/>
            <person name="Nishimura O"/>
            <person name="Nakagawa R"/>
            <person name="Tanegashima C"/>
            <person name="Kiyatake I"/>
            <person name="Matsumoto R"/>
            <person name="Murakumo K"/>
            <person name="Nishida K"/>
            <person name="Terakita A"/>
            <person name="Kuratani S"/>
            <person name="Sato K"/>
            <person name="Hyodo S Kuraku.S."/>
        </authorList>
    </citation>
    <scope>NUCLEOTIDE SEQUENCE [LARGE SCALE GENOMIC DNA]</scope>
</reference>
<dbReference type="CDD" id="cd17117">
    <property type="entry name" value="RA_ANKFN1_like"/>
    <property type="match status" value="1"/>
</dbReference>
<proteinExistence type="predicted"/>
<evidence type="ECO:0008006" key="7">
    <source>
        <dbReference type="Google" id="ProtNLM"/>
    </source>
</evidence>
<dbReference type="PROSITE" id="PS50200">
    <property type="entry name" value="RA"/>
    <property type="match status" value="1"/>
</dbReference>
<feature type="domain" description="Fibronectin type-III" evidence="4">
    <location>
        <begin position="284"/>
        <end position="381"/>
    </location>
</feature>
<evidence type="ECO:0000256" key="2">
    <source>
        <dbReference type="SAM" id="MobiDB-lite"/>
    </source>
</evidence>
<keyword evidence="6" id="KW-1185">Reference proteome</keyword>
<dbReference type="InterPro" id="IPR003961">
    <property type="entry name" value="FN3_dom"/>
</dbReference>
<dbReference type="PROSITE" id="PS50853">
    <property type="entry name" value="FN3"/>
    <property type="match status" value="1"/>
</dbReference>
<feature type="repeat" description="ANK" evidence="1">
    <location>
        <begin position="184"/>
        <end position="209"/>
    </location>
</feature>